<evidence type="ECO:0000256" key="2">
    <source>
        <dbReference type="ARBA" id="ARBA00007533"/>
    </source>
</evidence>
<evidence type="ECO:0000256" key="7">
    <source>
        <dbReference type="ARBA" id="ARBA00022842"/>
    </source>
</evidence>
<dbReference type="InterPro" id="IPR029062">
    <property type="entry name" value="Class_I_gatase-like"/>
</dbReference>
<feature type="binding site" evidence="11">
    <location>
        <position position="227"/>
    </location>
    <ligand>
        <name>UTP</name>
        <dbReference type="ChEBI" id="CHEBI:46398"/>
    </ligand>
</feature>
<dbReference type="PROSITE" id="PS51273">
    <property type="entry name" value="GATASE_TYPE_1"/>
    <property type="match status" value="1"/>
</dbReference>
<protein>
    <recommendedName>
        <fullName evidence="11">CTP synthase</fullName>
        <ecNumber evidence="11">6.3.4.2</ecNumber>
    </recommendedName>
    <alternativeName>
        <fullName evidence="11">Cytidine 5'-triphosphate synthase</fullName>
    </alternativeName>
    <alternativeName>
        <fullName evidence="11">Cytidine triphosphate synthetase</fullName>
        <shortName evidence="11">CTP synthetase</shortName>
        <shortName evidence="11">CTPS</shortName>
    </alternativeName>
    <alternativeName>
        <fullName evidence="11">UTP--ammonia ligase</fullName>
    </alternativeName>
</protein>
<dbReference type="GO" id="GO:0019856">
    <property type="term" value="P:pyrimidine nucleobase biosynthetic process"/>
    <property type="evidence" value="ECO:0007669"/>
    <property type="project" value="TreeGrafter"/>
</dbReference>
<evidence type="ECO:0000256" key="10">
    <source>
        <dbReference type="ARBA" id="ARBA00047781"/>
    </source>
</evidence>
<feature type="domain" description="CTP synthase N-terminal" evidence="13">
    <location>
        <begin position="8"/>
        <end position="270"/>
    </location>
</feature>
<keyword evidence="3 11" id="KW-0436">Ligase</keyword>
<organism evidence="14">
    <name type="scientific">uncultured Sulfurovum sp</name>
    <dbReference type="NCBI Taxonomy" id="269237"/>
    <lineage>
        <taxon>Bacteria</taxon>
        <taxon>Pseudomonadati</taxon>
        <taxon>Campylobacterota</taxon>
        <taxon>Epsilonproteobacteria</taxon>
        <taxon>Campylobacterales</taxon>
        <taxon>Sulfurovaceae</taxon>
        <taxon>Sulfurovum</taxon>
        <taxon>environmental samples</taxon>
    </lineage>
</organism>
<dbReference type="HAMAP" id="MF_01227">
    <property type="entry name" value="PyrG"/>
    <property type="match status" value="1"/>
</dbReference>
<dbReference type="InterPro" id="IPR033828">
    <property type="entry name" value="GATase1_CTP_Synthase"/>
</dbReference>
<dbReference type="AlphaFoldDB" id="A0A6S6U857"/>
<dbReference type="Gene3D" id="3.40.50.880">
    <property type="match status" value="1"/>
</dbReference>
<comment type="catalytic activity">
    <reaction evidence="11">
        <text>UTP + NH4(+) + ATP = CTP + ADP + phosphate + 2 H(+)</text>
        <dbReference type="Rhea" id="RHEA:16597"/>
        <dbReference type="ChEBI" id="CHEBI:15378"/>
        <dbReference type="ChEBI" id="CHEBI:28938"/>
        <dbReference type="ChEBI" id="CHEBI:30616"/>
        <dbReference type="ChEBI" id="CHEBI:37563"/>
        <dbReference type="ChEBI" id="CHEBI:43474"/>
        <dbReference type="ChEBI" id="CHEBI:46398"/>
        <dbReference type="ChEBI" id="CHEBI:456216"/>
    </reaction>
</comment>
<dbReference type="Gene3D" id="3.40.50.300">
    <property type="entry name" value="P-loop containing nucleotide triphosphate hydrolases"/>
    <property type="match status" value="1"/>
</dbReference>
<feature type="binding site" evidence="11">
    <location>
        <begin position="385"/>
        <end position="388"/>
    </location>
    <ligand>
        <name>L-glutamine</name>
        <dbReference type="ChEBI" id="CHEBI:58359"/>
    </ligand>
</feature>
<comment type="similarity">
    <text evidence="2 11">Belongs to the CTP synthase family.</text>
</comment>
<evidence type="ECO:0000256" key="8">
    <source>
        <dbReference type="ARBA" id="ARBA00022962"/>
    </source>
</evidence>
<evidence type="ECO:0000256" key="11">
    <source>
        <dbReference type="HAMAP-Rule" id="MF_01227"/>
    </source>
</evidence>
<dbReference type="FunFam" id="3.40.50.300:FF:000009">
    <property type="entry name" value="CTP synthase"/>
    <property type="match status" value="1"/>
</dbReference>
<dbReference type="InterPro" id="IPR017456">
    <property type="entry name" value="CTP_synthase_N"/>
</dbReference>
<dbReference type="EMBL" id="CACVAS010000168">
    <property type="protein sequence ID" value="CAA6827979.1"/>
    <property type="molecule type" value="Genomic_DNA"/>
</dbReference>
<comment type="miscellaneous">
    <text evidence="11">CTPSs have evolved a hybrid strategy for distinguishing between UTP and CTP. The overlapping regions of the product feedback inhibitory and substrate sites recognize a common feature in both compounds, the triphosphate moiety. To differentiate isosteric substrate and product pyrimidine rings, an additional pocket far from the expected kinase/ligase catalytic site, specifically recognizes the cytosine and ribose portions of the product inhibitor.</text>
</comment>
<dbReference type="GO" id="GO:0097268">
    <property type="term" value="C:cytoophidium"/>
    <property type="evidence" value="ECO:0007669"/>
    <property type="project" value="UniProtKB-ARBA"/>
</dbReference>
<comment type="catalytic activity">
    <reaction evidence="10 11">
        <text>UTP + L-glutamine + ATP + H2O = CTP + L-glutamate + ADP + phosphate + 2 H(+)</text>
        <dbReference type="Rhea" id="RHEA:26426"/>
        <dbReference type="ChEBI" id="CHEBI:15377"/>
        <dbReference type="ChEBI" id="CHEBI:15378"/>
        <dbReference type="ChEBI" id="CHEBI:29985"/>
        <dbReference type="ChEBI" id="CHEBI:30616"/>
        <dbReference type="ChEBI" id="CHEBI:37563"/>
        <dbReference type="ChEBI" id="CHEBI:43474"/>
        <dbReference type="ChEBI" id="CHEBI:46398"/>
        <dbReference type="ChEBI" id="CHEBI:58359"/>
        <dbReference type="ChEBI" id="CHEBI:456216"/>
        <dbReference type="EC" id="6.3.4.2"/>
    </reaction>
</comment>
<dbReference type="InterPro" id="IPR004468">
    <property type="entry name" value="CTP_synthase"/>
</dbReference>
<comment type="subunit">
    <text evidence="11">Homotetramer.</text>
</comment>
<feature type="binding site" evidence="11">
    <location>
        <position position="76"/>
    </location>
    <ligand>
        <name>ATP</name>
        <dbReference type="ChEBI" id="CHEBI:30616"/>
    </ligand>
</feature>
<feature type="active site" evidence="11">
    <location>
        <position position="520"/>
    </location>
</feature>
<dbReference type="CDD" id="cd03113">
    <property type="entry name" value="CTPS_N"/>
    <property type="match status" value="1"/>
</dbReference>
<feature type="binding site" evidence="11">
    <location>
        <position position="144"/>
    </location>
    <ligand>
        <name>Mg(2+)</name>
        <dbReference type="ChEBI" id="CHEBI:18420"/>
    </ligand>
</feature>
<feature type="binding site" evidence="11">
    <location>
        <begin position="191"/>
        <end position="196"/>
    </location>
    <ligand>
        <name>UTP</name>
        <dbReference type="ChEBI" id="CHEBI:46398"/>
    </ligand>
</feature>
<dbReference type="PANTHER" id="PTHR11550">
    <property type="entry name" value="CTP SYNTHASE"/>
    <property type="match status" value="1"/>
</dbReference>
<comment type="caution">
    <text evidence="11">Lacks conserved residue(s) required for the propagation of feature annotation.</text>
</comment>
<dbReference type="InterPro" id="IPR017926">
    <property type="entry name" value="GATASE"/>
</dbReference>
<dbReference type="GO" id="GO:0005829">
    <property type="term" value="C:cytosol"/>
    <property type="evidence" value="ECO:0007669"/>
    <property type="project" value="TreeGrafter"/>
</dbReference>
<name>A0A6S6U857_9BACT</name>
<dbReference type="SUPFAM" id="SSF52317">
    <property type="entry name" value="Class I glutamine amidotransferase-like"/>
    <property type="match status" value="1"/>
</dbReference>
<feature type="binding site" evidence="11">
    <location>
        <position position="245"/>
    </location>
    <ligand>
        <name>ATP</name>
        <dbReference type="ChEBI" id="CHEBI:30616"/>
    </ligand>
</feature>
<feature type="active site" description="Nucleophile; for glutamine hydrolysis" evidence="11">
    <location>
        <position position="384"/>
    </location>
</feature>
<comment type="pathway">
    <text evidence="1 11">Pyrimidine metabolism; CTP biosynthesis via de novo pathway; CTP from UDP: step 2/2.</text>
</comment>
<dbReference type="Pfam" id="PF00117">
    <property type="entry name" value="GATase"/>
    <property type="match status" value="1"/>
</dbReference>
<feature type="binding site" evidence="11">
    <location>
        <begin position="191"/>
        <end position="196"/>
    </location>
    <ligand>
        <name>CTP</name>
        <dbReference type="ChEBI" id="CHEBI:37563"/>
        <note>allosteric inhibitor</note>
    </ligand>
</feature>
<evidence type="ECO:0000256" key="5">
    <source>
        <dbReference type="ARBA" id="ARBA00022741"/>
    </source>
</evidence>
<feature type="region of interest" description="Amidoligase domain" evidence="11">
    <location>
        <begin position="1"/>
        <end position="270"/>
    </location>
</feature>
<dbReference type="NCBIfam" id="TIGR00337">
    <property type="entry name" value="PyrG"/>
    <property type="match status" value="1"/>
</dbReference>
<dbReference type="Pfam" id="PF06418">
    <property type="entry name" value="CTP_synth_N"/>
    <property type="match status" value="1"/>
</dbReference>
<evidence type="ECO:0000256" key="1">
    <source>
        <dbReference type="ARBA" id="ARBA00005171"/>
    </source>
</evidence>
<keyword evidence="5 11" id="KW-0547">Nucleotide-binding</keyword>
<keyword evidence="8 11" id="KW-0315">Glutamine amidotransferase</keyword>
<evidence type="ECO:0000256" key="3">
    <source>
        <dbReference type="ARBA" id="ARBA00022598"/>
    </source>
</evidence>
<dbReference type="EC" id="6.3.4.2" evidence="11"/>
<reference evidence="14" key="1">
    <citation type="submission" date="2020-01" db="EMBL/GenBank/DDBJ databases">
        <authorList>
            <person name="Meier V. D."/>
            <person name="Meier V D."/>
        </authorList>
    </citation>
    <scope>NUCLEOTIDE SEQUENCE</scope>
    <source>
        <strain evidence="14">HLG_WM_MAG_01</strain>
    </source>
</reference>
<keyword evidence="7 11" id="KW-0460">Magnesium</keyword>
<comment type="function">
    <text evidence="11">Catalyzes the ATP-dependent amination of UTP to CTP with either L-glutamine or ammonia as the source of nitrogen. Regulates intracellular CTP levels through interactions with the four ribonucleotide triphosphates.</text>
</comment>
<gene>
    <name evidence="11" type="primary">pyrG</name>
    <name evidence="14" type="ORF">HELGO_WM9630</name>
</gene>
<keyword evidence="9 11" id="KW-0665">Pyrimidine biosynthesis</keyword>
<dbReference type="NCBIfam" id="NF003792">
    <property type="entry name" value="PRK05380.1"/>
    <property type="match status" value="1"/>
</dbReference>
<dbReference type="GO" id="GO:0003883">
    <property type="term" value="F:CTP synthase activity"/>
    <property type="evidence" value="ECO:0007669"/>
    <property type="project" value="UniProtKB-UniRule"/>
</dbReference>
<dbReference type="GO" id="GO:0005524">
    <property type="term" value="F:ATP binding"/>
    <property type="evidence" value="ECO:0007669"/>
    <property type="project" value="UniProtKB-KW"/>
</dbReference>
<feature type="domain" description="Glutamine amidotransferase" evidence="12">
    <location>
        <begin position="306"/>
        <end position="532"/>
    </location>
</feature>
<dbReference type="PANTHER" id="PTHR11550:SF0">
    <property type="entry name" value="CTP SYNTHASE-RELATED"/>
    <property type="match status" value="1"/>
</dbReference>
<dbReference type="GO" id="GO:0044210">
    <property type="term" value="P:'de novo' CTP biosynthetic process"/>
    <property type="evidence" value="ECO:0007669"/>
    <property type="project" value="UniProtKB-UniRule"/>
</dbReference>
<dbReference type="CDD" id="cd01746">
    <property type="entry name" value="GATase1_CTP_Synthase"/>
    <property type="match status" value="1"/>
</dbReference>
<sequence>MISKNATKYIFVTGGVLSSLGKGITAASIGTLLKHTGQRVAVLKLDPYINVDPGTMSPLEHGEVFVTKDGAETDLDLGHYERFLDTSLTQNNNFTTGLVYKTVIENERKGKYLGKTIQVVPHIVNEIKERVYKAGEGRDILIVELGGTTGDIEGLPFLETIRQIKHELPRNRVMNIHVTLLPYIKAAGELKTKPTQHSIQELRRIGISPHMLVLRAEVPVSTEIKHKIAYSCDVDNESVIVAEDAATIYKVPLNFLAQDVLTPICKQLDLENCTPKMDEWSHLVSRIIMPENEIKIAFVGKYLDLKESYKSLTEALIHSGAHLDTKVNIKWVDSEKVDDDGAEKYLNDCDGILVAGGFGSRGVEGKIKAIEYARVQKIPFLGICLGMQLSMIEFARNVLGIEDANSVEFDENTANPIVYLIDEFIDTAGAKQVRTTTSAMGGTLRLGEYECITKEGSKLREAYDSAMIYERHRHRYEANPKYREALESNGMRVTGESHGLIDAMEVTDHPWFLGVQFHPEFTSRLQNPNPAIVAFVNASLSHRKTEV</sequence>
<feature type="binding site" evidence="11">
    <location>
        <position position="408"/>
    </location>
    <ligand>
        <name>L-glutamine</name>
        <dbReference type="ChEBI" id="CHEBI:58359"/>
    </ligand>
</feature>
<dbReference type="GO" id="GO:0042802">
    <property type="term" value="F:identical protein binding"/>
    <property type="evidence" value="ECO:0007669"/>
    <property type="project" value="TreeGrafter"/>
</dbReference>
<feature type="binding site" evidence="11">
    <location>
        <position position="475"/>
    </location>
    <ligand>
        <name>L-glutamine</name>
        <dbReference type="ChEBI" id="CHEBI:58359"/>
    </ligand>
</feature>
<keyword evidence="6 11" id="KW-0067">ATP-binding</keyword>
<comment type="catalytic activity">
    <reaction evidence="11">
        <text>L-glutamine + H2O = L-glutamate + NH4(+)</text>
        <dbReference type="Rhea" id="RHEA:15889"/>
        <dbReference type="ChEBI" id="CHEBI:15377"/>
        <dbReference type="ChEBI" id="CHEBI:28938"/>
        <dbReference type="ChEBI" id="CHEBI:29985"/>
        <dbReference type="ChEBI" id="CHEBI:58359"/>
    </reaction>
</comment>
<evidence type="ECO:0000259" key="13">
    <source>
        <dbReference type="Pfam" id="PF06418"/>
    </source>
</evidence>
<feature type="binding site" evidence="11">
    <location>
        <position position="18"/>
    </location>
    <ligand>
        <name>UTP</name>
        <dbReference type="ChEBI" id="CHEBI:46398"/>
    </ligand>
</feature>
<feature type="binding site" evidence="11">
    <location>
        <begin position="19"/>
        <end position="24"/>
    </location>
    <ligand>
        <name>ATP</name>
        <dbReference type="ChEBI" id="CHEBI:30616"/>
    </ligand>
</feature>
<feature type="binding site" evidence="11">
    <location>
        <position position="18"/>
    </location>
    <ligand>
        <name>CTP</name>
        <dbReference type="ChEBI" id="CHEBI:37563"/>
        <note>allosteric inhibitor</note>
    </ligand>
</feature>
<proteinExistence type="inferred from homology"/>
<feature type="binding site" evidence="11">
    <location>
        <position position="357"/>
    </location>
    <ligand>
        <name>L-glutamine</name>
        <dbReference type="ChEBI" id="CHEBI:58359"/>
    </ligand>
</feature>
<dbReference type="GO" id="GO:0046872">
    <property type="term" value="F:metal ion binding"/>
    <property type="evidence" value="ECO:0007669"/>
    <property type="project" value="UniProtKB-KW"/>
</dbReference>
<evidence type="ECO:0000256" key="9">
    <source>
        <dbReference type="ARBA" id="ARBA00022975"/>
    </source>
</evidence>
<accession>A0A6S6U857</accession>
<comment type="activity regulation">
    <text evidence="11">Allosterically activated by GTP, when glutamine is the substrate; GTP has no effect on the reaction when ammonia is the substrate. The allosteric effector GTP functions by stabilizing the protein conformation that binds the tetrahedral intermediate(s) formed during glutamine hydrolysis. Inhibited by the product CTP, via allosteric rather than competitive inhibition.</text>
</comment>
<feature type="binding site" evidence="11">
    <location>
        <position position="227"/>
    </location>
    <ligand>
        <name>CTP</name>
        <dbReference type="ChEBI" id="CHEBI:37563"/>
        <note>allosteric inhibitor</note>
    </ligand>
</feature>
<dbReference type="InterPro" id="IPR027417">
    <property type="entry name" value="P-loop_NTPase"/>
</dbReference>
<feature type="active site" evidence="11">
    <location>
        <position position="518"/>
    </location>
</feature>
<evidence type="ECO:0000256" key="6">
    <source>
        <dbReference type="ARBA" id="ARBA00022840"/>
    </source>
</evidence>
<evidence type="ECO:0000256" key="4">
    <source>
        <dbReference type="ARBA" id="ARBA00022723"/>
    </source>
</evidence>
<keyword evidence="4 11" id="KW-0479">Metal-binding</keyword>
<evidence type="ECO:0000259" key="12">
    <source>
        <dbReference type="Pfam" id="PF00117"/>
    </source>
</evidence>
<feature type="binding site" evidence="11">
    <location>
        <begin position="151"/>
        <end position="153"/>
    </location>
    <ligand>
        <name>CTP</name>
        <dbReference type="ChEBI" id="CHEBI:37563"/>
        <note>allosteric inhibitor</note>
    </ligand>
</feature>
<feature type="binding site" evidence="11">
    <location>
        <position position="76"/>
    </location>
    <ligand>
        <name>Mg(2+)</name>
        <dbReference type="ChEBI" id="CHEBI:18420"/>
    </ligand>
</feature>
<evidence type="ECO:0000313" key="14">
    <source>
        <dbReference type="EMBL" id="CAA6827979.1"/>
    </source>
</evidence>
<dbReference type="FunFam" id="3.40.50.880:FF:000002">
    <property type="entry name" value="CTP synthase"/>
    <property type="match status" value="1"/>
</dbReference>
<dbReference type="UniPathway" id="UPA00159">
    <property type="reaction ID" value="UER00277"/>
</dbReference>
<dbReference type="SUPFAM" id="SSF52540">
    <property type="entry name" value="P-loop containing nucleoside triphosphate hydrolases"/>
    <property type="match status" value="1"/>
</dbReference>